<dbReference type="Gene3D" id="3.90.79.10">
    <property type="entry name" value="Nucleoside Triphosphate Pyrophosphohydrolase"/>
    <property type="match status" value="1"/>
</dbReference>
<dbReference type="Pfam" id="PF00293">
    <property type="entry name" value="NUDIX"/>
    <property type="match status" value="1"/>
</dbReference>
<dbReference type="CDD" id="cd02883">
    <property type="entry name" value="NUDIX_Hydrolase"/>
    <property type="match status" value="1"/>
</dbReference>
<feature type="domain" description="Nudix hydrolase" evidence="2">
    <location>
        <begin position="27"/>
        <end position="158"/>
    </location>
</feature>
<gene>
    <name evidence="3" type="ORF">GA0061094_0484</name>
</gene>
<sequence>MTSTYVKWGEARVKLTWNPVAQLPSKECITSVHGFCFKDDRLMLVNLNHRGWDFPGGHIEEGETPEVCMKREAYEEGYVSGSLTLLGYITVDHNENPVWVENGLYPKVGYQVFFRMDIDQFHEFKGQYESGERKLIRPSEVTDYYQDWNGIYQQILEAAVKQRGSFF</sequence>
<evidence type="ECO:0000259" key="2">
    <source>
        <dbReference type="PROSITE" id="PS51462"/>
    </source>
</evidence>
<evidence type="ECO:0000313" key="4">
    <source>
        <dbReference type="Proteomes" id="UP000181997"/>
    </source>
</evidence>
<dbReference type="EMBL" id="FMAU01000001">
    <property type="protein sequence ID" value="SCB78577.1"/>
    <property type="molecule type" value="Genomic_DNA"/>
</dbReference>
<dbReference type="RefSeq" id="WP_058297372.1">
    <property type="nucleotide sequence ID" value="NZ_FMAU01000001.1"/>
</dbReference>
<accession>A0A0V8HK41</accession>
<protein>
    <submittedName>
        <fullName evidence="3">NUDIX domain-containing protein</fullName>
    </submittedName>
</protein>
<name>A0A0V8HK41_9BACI</name>
<organism evidence="3 4">
    <name type="scientific">[Bacillus] enclensis</name>
    <dbReference type="NCBI Taxonomy" id="1402860"/>
    <lineage>
        <taxon>Bacteria</taxon>
        <taxon>Bacillati</taxon>
        <taxon>Bacillota</taxon>
        <taxon>Bacilli</taxon>
        <taxon>Bacillales</taxon>
        <taxon>Bacillaceae</taxon>
        <taxon>Rossellomorea</taxon>
    </lineage>
</organism>
<keyword evidence="4" id="KW-1185">Reference proteome</keyword>
<dbReference type="AlphaFoldDB" id="A0A0V8HK41"/>
<dbReference type="InterPro" id="IPR015797">
    <property type="entry name" value="NUDIX_hydrolase-like_dom_sf"/>
</dbReference>
<dbReference type="Proteomes" id="UP000181997">
    <property type="component" value="Unassembled WGS sequence"/>
</dbReference>
<dbReference type="PANTHER" id="PTHR43736">
    <property type="entry name" value="ADP-RIBOSE PYROPHOSPHATASE"/>
    <property type="match status" value="1"/>
</dbReference>
<evidence type="ECO:0000256" key="1">
    <source>
        <dbReference type="ARBA" id="ARBA00005582"/>
    </source>
</evidence>
<dbReference type="SUPFAM" id="SSF55811">
    <property type="entry name" value="Nudix"/>
    <property type="match status" value="1"/>
</dbReference>
<evidence type="ECO:0000313" key="3">
    <source>
        <dbReference type="EMBL" id="SCB78577.1"/>
    </source>
</evidence>
<dbReference type="PROSITE" id="PS51462">
    <property type="entry name" value="NUDIX"/>
    <property type="match status" value="1"/>
</dbReference>
<comment type="similarity">
    <text evidence="1">Belongs to the Nudix hydrolase family.</text>
</comment>
<dbReference type="PANTHER" id="PTHR43736:SF1">
    <property type="entry name" value="DIHYDRONEOPTERIN TRIPHOSPHATE DIPHOSPHATASE"/>
    <property type="match status" value="1"/>
</dbReference>
<reference evidence="4" key="1">
    <citation type="submission" date="2016-08" db="EMBL/GenBank/DDBJ databases">
        <authorList>
            <person name="Varghese N."/>
            <person name="Submissions Spin"/>
        </authorList>
    </citation>
    <scope>NUCLEOTIDE SEQUENCE [LARGE SCALE GENOMIC DNA]</scope>
    <source>
        <strain evidence="4">SGD-1123</strain>
    </source>
</reference>
<dbReference type="OrthoDB" id="9804442at2"/>
<dbReference type="InterPro" id="IPR000086">
    <property type="entry name" value="NUDIX_hydrolase_dom"/>
</dbReference>
<proteinExistence type="inferred from homology"/>